<proteinExistence type="inferred from homology"/>
<dbReference type="AlphaFoldDB" id="A0A4T0HZE9"/>
<dbReference type="SUPFAM" id="SSF51905">
    <property type="entry name" value="FAD/NAD(P)-binding domain"/>
    <property type="match status" value="1"/>
</dbReference>
<name>A0A4T0HZE9_WALIC</name>
<gene>
    <name evidence="5" type="ORF">E3P90_03187</name>
</gene>
<evidence type="ECO:0000256" key="4">
    <source>
        <dbReference type="ARBA" id="ARBA00023002"/>
    </source>
</evidence>
<evidence type="ECO:0000256" key="3">
    <source>
        <dbReference type="ARBA" id="ARBA00022827"/>
    </source>
</evidence>
<accession>A0A4T0HZE9</accession>
<dbReference type="PANTHER" id="PTHR42877">
    <property type="entry name" value="L-ORNITHINE N(5)-MONOOXYGENASE-RELATED"/>
    <property type="match status" value="1"/>
</dbReference>
<evidence type="ECO:0000256" key="1">
    <source>
        <dbReference type="ARBA" id="ARBA00010139"/>
    </source>
</evidence>
<evidence type="ECO:0000313" key="6">
    <source>
        <dbReference type="Proteomes" id="UP000306954"/>
    </source>
</evidence>
<keyword evidence="4" id="KW-0560">Oxidoreductase</keyword>
<evidence type="ECO:0000313" key="5">
    <source>
        <dbReference type="EMBL" id="TIB09677.1"/>
    </source>
</evidence>
<dbReference type="GO" id="GO:0050660">
    <property type="term" value="F:flavin adenine dinucleotide binding"/>
    <property type="evidence" value="ECO:0007669"/>
    <property type="project" value="InterPro"/>
</dbReference>
<dbReference type="GO" id="GO:0050661">
    <property type="term" value="F:NADP binding"/>
    <property type="evidence" value="ECO:0007669"/>
    <property type="project" value="InterPro"/>
</dbReference>
<organism evidence="5 6">
    <name type="scientific">Wallemia ichthyophaga</name>
    <dbReference type="NCBI Taxonomy" id="245174"/>
    <lineage>
        <taxon>Eukaryota</taxon>
        <taxon>Fungi</taxon>
        <taxon>Dikarya</taxon>
        <taxon>Basidiomycota</taxon>
        <taxon>Wallemiomycotina</taxon>
        <taxon>Wallemiomycetes</taxon>
        <taxon>Wallemiales</taxon>
        <taxon>Wallemiaceae</taxon>
        <taxon>Wallemia</taxon>
    </lineage>
</organism>
<dbReference type="Proteomes" id="UP000306954">
    <property type="component" value="Unassembled WGS sequence"/>
</dbReference>
<dbReference type="Pfam" id="PF00743">
    <property type="entry name" value="FMO-like"/>
    <property type="match status" value="1"/>
</dbReference>
<keyword evidence="3" id="KW-0274">FAD</keyword>
<comment type="similarity">
    <text evidence="1">Belongs to the FAD-binding monooxygenase family.</text>
</comment>
<reference evidence="5 6" key="1">
    <citation type="submission" date="2019-03" db="EMBL/GenBank/DDBJ databases">
        <title>Sequencing 23 genomes of Wallemia ichthyophaga.</title>
        <authorList>
            <person name="Gostincar C."/>
        </authorList>
    </citation>
    <scope>NUCLEOTIDE SEQUENCE [LARGE SCALE GENOMIC DNA]</scope>
    <source>
        <strain evidence="5 6">EXF-8621</strain>
    </source>
</reference>
<dbReference type="GO" id="GO:0004499">
    <property type="term" value="F:N,N-dimethylaniline monooxygenase activity"/>
    <property type="evidence" value="ECO:0007669"/>
    <property type="project" value="InterPro"/>
</dbReference>
<protein>
    <recommendedName>
        <fullName evidence="7">Baeyer-Villiger monooxygenase</fullName>
    </recommendedName>
</protein>
<sequence length="545" mass="61740">MTDTAVIIIGAGISGVAMGHKLKHELRTDEFEIYEREEQVGGTWYINNYPGCANDIPIQLYSFSFAQRDWGSTLWATQPVIERYIQDVVKEHGLSDHIHLSHSILDANYDVAREIWTVSVKNNGTGEVFKRTCNILITAHGGLDTPRPIDTPGVDTFNGKVLRSQRYDESVDITDKNVVVVGNACTATQIIAEIAPKVKSLTQFARGKQWYIPKPPNLTNYPRIQWMVENIPGIHTFIRNLIFCATEYYFAAMYAEKGKGVRKARMEESANHMKNLAPAKYHDALIPDFEIGAKRRVYDDEYLKSLNTEKVDLVAERPTRITSTGVVKQDGTEVAADVIIFAIGFDTTTNKFTEHFHRNGLSIREYWRRSNMGAYLGTALAPFPNLFLLGTASPNTASGHNSVLFTAECTANYIIRLAGPIIRAKKGSVRVTEGAEREYQQWIREKHQEWVWVVSGVDWYTHTRYRMIWENGGAHSFYQDENSGKNVALYPRSHTHYWWKTLIPNDDHFTFSGVSKPWLMRLTSRQALTAYGAVVAASVATWCII</sequence>
<dbReference type="PANTHER" id="PTHR42877:SF5">
    <property type="entry name" value="L-ORNITHINE N(5)-MONOOXYGENASE-RELATED"/>
    <property type="match status" value="1"/>
</dbReference>
<dbReference type="InterPro" id="IPR020946">
    <property type="entry name" value="Flavin_mOase-like"/>
</dbReference>
<evidence type="ECO:0008006" key="7">
    <source>
        <dbReference type="Google" id="ProtNLM"/>
    </source>
</evidence>
<dbReference type="EMBL" id="SPOF01000039">
    <property type="protein sequence ID" value="TIB09677.1"/>
    <property type="molecule type" value="Genomic_DNA"/>
</dbReference>
<keyword evidence="2" id="KW-0285">Flavoprotein</keyword>
<dbReference type="Gene3D" id="3.50.50.60">
    <property type="entry name" value="FAD/NAD(P)-binding domain"/>
    <property type="match status" value="2"/>
</dbReference>
<evidence type="ECO:0000256" key="2">
    <source>
        <dbReference type="ARBA" id="ARBA00022630"/>
    </source>
</evidence>
<dbReference type="InterPro" id="IPR036188">
    <property type="entry name" value="FAD/NAD-bd_sf"/>
</dbReference>
<comment type="caution">
    <text evidence="5">The sequence shown here is derived from an EMBL/GenBank/DDBJ whole genome shotgun (WGS) entry which is preliminary data.</text>
</comment>
<dbReference type="InterPro" id="IPR051209">
    <property type="entry name" value="FAD-bind_Monooxygenase_sf"/>
</dbReference>